<keyword evidence="2" id="KW-1185">Reference proteome</keyword>
<sequence>MLTFNQSEAEVFGGEMLKRLVAVITFITLPCLCVQADPANQPFQNEDLAVLRASLDSQCQAPDGYVLLSSTTAAPREGDDLGEADESGAFADLKSRNGSTTSLPEDLACKGARLHRAQEIRRFFDQNPTSGSELSLDEAWKKLFEAFPGATGWTSVSLPGYSPDGGIAIVYVAHHCGALCGQGEYVYLRHAKNQWKVLMRFPVWVS</sequence>
<evidence type="ECO:0000313" key="2">
    <source>
        <dbReference type="Proteomes" id="UP001549184"/>
    </source>
</evidence>
<accession>A0ABV2K0J1</accession>
<dbReference type="EMBL" id="JBEPMU010000007">
    <property type="protein sequence ID" value="MET3654597.1"/>
    <property type="molecule type" value="Genomic_DNA"/>
</dbReference>
<comment type="caution">
    <text evidence="1">The sequence shown here is derived from an EMBL/GenBank/DDBJ whole genome shotgun (WGS) entry which is preliminary data.</text>
</comment>
<dbReference type="Proteomes" id="UP001549184">
    <property type="component" value="Unassembled WGS sequence"/>
</dbReference>
<gene>
    <name evidence="1" type="ORF">ABIC75_004345</name>
</gene>
<protein>
    <submittedName>
        <fullName evidence="1">Uncharacterized protein</fullName>
    </submittedName>
</protein>
<evidence type="ECO:0000313" key="1">
    <source>
        <dbReference type="EMBL" id="MET3654597.1"/>
    </source>
</evidence>
<organism evidence="1 2">
    <name type="scientific">Dyella japonica</name>
    <dbReference type="NCBI Taxonomy" id="231455"/>
    <lineage>
        <taxon>Bacteria</taxon>
        <taxon>Pseudomonadati</taxon>
        <taxon>Pseudomonadota</taxon>
        <taxon>Gammaproteobacteria</taxon>
        <taxon>Lysobacterales</taxon>
        <taxon>Rhodanobacteraceae</taxon>
        <taxon>Dyella</taxon>
    </lineage>
</organism>
<proteinExistence type="predicted"/>
<name>A0ABV2K0J1_9GAMM</name>
<reference evidence="1 2" key="1">
    <citation type="submission" date="2024-06" db="EMBL/GenBank/DDBJ databases">
        <title>Sorghum-associated microbial communities from plants grown in Nebraska, USA.</title>
        <authorList>
            <person name="Schachtman D."/>
        </authorList>
    </citation>
    <scope>NUCLEOTIDE SEQUENCE [LARGE SCALE GENOMIC DNA]</scope>
    <source>
        <strain evidence="1 2">1073</strain>
    </source>
</reference>